<evidence type="ECO:0000313" key="1">
    <source>
        <dbReference type="EMBL" id="CAG9769757.1"/>
    </source>
</evidence>
<keyword evidence="2" id="KW-1185">Reference proteome</keyword>
<dbReference type="OrthoDB" id="6753017at2759"/>
<dbReference type="InterPro" id="IPR029060">
    <property type="entry name" value="PIN-like_dom_sf"/>
</dbReference>
<evidence type="ECO:0000313" key="2">
    <source>
        <dbReference type="Proteomes" id="UP001152799"/>
    </source>
</evidence>
<dbReference type="EMBL" id="OU892281">
    <property type="protein sequence ID" value="CAG9769757.1"/>
    <property type="molecule type" value="Genomic_DNA"/>
</dbReference>
<dbReference type="AlphaFoldDB" id="A0A9N9QR76"/>
<dbReference type="PANTHER" id="PTHR46704:SF1">
    <property type="entry name" value="TELOMERE LENGTH REGULATION PROTEIN TEL2 HOMOLOG"/>
    <property type="match status" value="1"/>
</dbReference>
<name>A0A9N9QR76_9CUCU</name>
<dbReference type="SUPFAM" id="SSF88723">
    <property type="entry name" value="PIN domain-like"/>
    <property type="match status" value="1"/>
</dbReference>
<dbReference type="Gene3D" id="3.40.50.1010">
    <property type="entry name" value="5'-nuclease"/>
    <property type="match status" value="1"/>
</dbReference>
<organism evidence="1 2">
    <name type="scientific">Ceutorhynchus assimilis</name>
    <name type="common">cabbage seed weevil</name>
    <dbReference type="NCBI Taxonomy" id="467358"/>
    <lineage>
        <taxon>Eukaryota</taxon>
        <taxon>Metazoa</taxon>
        <taxon>Ecdysozoa</taxon>
        <taxon>Arthropoda</taxon>
        <taxon>Hexapoda</taxon>
        <taxon>Insecta</taxon>
        <taxon>Pterygota</taxon>
        <taxon>Neoptera</taxon>
        <taxon>Endopterygota</taxon>
        <taxon>Coleoptera</taxon>
        <taxon>Polyphaga</taxon>
        <taxon>Cucujiformia</taxon>
        <taxon>Curculionidae</taxon>
        <taxon>Ceutorhynchinae</taxon>
        <taxon>Ceutorhynchus</taxon>
    </lineage>
</organism>
<proteinExistence type="predicted"/>
<dbReference type="PANTHER" id="PTHR46704">
    <property type="entry name" value="CXC DOMAIN-CONTAINING PROTEIN-RELATED"/>
    <property type="match status" value="1"/>
</dbReference>
<gene>
    <name evidence="1" type="ORF">CEUTPL_LOCUS10258</name>
</gene>
<reference evidence="1" key="1">
    <citation type="submission" date="2022-01" db="EMBL/GenBank/DDBJ databases">
        <authorList>
            <person name="King R."/>
        </authorList>
    </citation>
    <scope>NUCLEOTIDE SEQUENCE</scope>
</reference>
<dbReference type="Proteomes" id="UP001152799">
    <property type="component" value="Chromosome 5"/>
</dbReference>
<protein>
    <submittedName>
        <fullName evidence="1">Uncharacterized protein</fullName>
    </submittedName>
</protein>
<accession>A0A9N9QR76</accession>
<sequence>MLCGICEKDNNEKTVQVTLKGLPSLVKASKIRGDATDIPGKPSVICLKNNCEKLVSDEWLKQRDSRNNTPEEERASILKAAAQILKEDIRGMVTNLNEYPSCDDIKTGGNSFFPNSLDVFFEELVLKGRKSSLYQTKVNEKLYYLFEEPNAENERLPVLLDTLWLTGKVLSFSSISWTGFMSTLESDSLNVDTSIIPLPFINLDPGNLNTIYTALSFAAEKSKRYEKSCIVTFDQPLFQKAVDIVEGSNKSDIVSSVIVRLGGFHTLMSFMGSVGKIMAGSGIEELLTTVYAKNTVPHMMSGHAYSRALRGHFLIHEALILIMLDDPEILSLSEEDIQNIHSLYNDTKLNVIKENGLLIEVQEKVYGRIDDLANTSRTGKFVKERTISKNLASMNSSIKLHNTYIDFNPMQLFNRIICSNKTPEEIKHCFKYELSPYPLSLFKDGNLRKGTKSQLLQELDKIYKPESMPHSDTVYVIDGGFLLHKVSWQKPASYNDIFLQYVNYVIHNYNKDCVIVFDGYTKEVISTKESLQRCRSKGSIEISIHAQASVIIPQVDFLKNSQNKTQFINILRTYFEDVGITVHQAPRDADYLITMTAVELSMIKKHVTVVSEDTDIMVLLIHHAKNKNISMLRPGKAAKGQHGQQGLKSTFNLATLPPTADSAEQHVLRTYFQIQEWIGNNLDPLQYGWKKNKQGNLIPVQCKEAVVPLIY</sequence>